<evidence type="ECO:0000313" key="10">
    <source>
        <dbReference type="EMBL" id="MBU9739666.1"/>
    </source>
</evidence>
<keyword evidence="11" id="KW-1185">Reference proteome</keyword>
<sequence>MIHKKIEQFSIKAHDPYTPLLGNSMETGEELLGVTDWIPAKVPESVYKTLLREGYIEDPFVDRNSLKCEWVPNRWWEYRAHFPLQKNSSRHYRLRIDHLDYTAHLWLNHQPLGDSANLFVPFCKDITPYMQENNELSVLIEHAPVEHGQIGYTSRTHTQKPRFNYKWDWCMRLVSIGIDSPVYIEEFGDASIESLRVEQDFADDGSCTLSGQVNLYGFEDSKQQLLLELSLHGDTIAEQKLPAAVSRDCRHAISFSMNVPCVRLWWPNGHGDQPLYRLRVITCNSNGEYSDEKSFSVGFRSIRHLPCTGGSGDAFPYRMQINGKDIYLKGVNYLPPEMQQADITRDRLRKLIQNIADANCNLIRVWGGAYIGSEDLYDICDELGILIWQEFTQSSSGIDNVPSKDPYFMSQIADTARAAIQRIRTHPSLALYSGGNELTDYDGVPATFTDENVGMLQQIVSENDSRYMLPTSASGPNEFLNIDTPGKNHDVHGPWKYEGSTRHYTIYNQSDSLLHSEFGVDGMTNYDTMKRFLSPGNLVVTNMRDNLVWRHRGELWDTYDRTCRIFGSFSRDALREFIMCSQYIQAEGLRYALEANRRRAFENCGSIIWQYNEPCPHVSGTNLEDYYGEKKLAYYFVRDAFRPLTASLRYDKLLFTPGERLPLQVTVLNDSGAYHGELTVTVKTSEGQLLHRQDIPVSVPENRNLPLEPFTVTVPKTHALSVTLSLNGTGAAVVSKYILFVTGADQIADRSVAVGEYLDYMENV</sequence>
<evidence type="ECO:0000256" key="2">
    <source>
        <dbReference type="ARBA" id="ARBA00007401"/>
    </source>
</evidence>
<feature type="domain" description="Beta-mannosidase-like galactose-binding" evidence="9">
    <location>
        <begin position="35"/>
        <end position="178"/>
    </location>
</feature>
<dbReference type="Pfam" id="PF00703">
    <property type="entry name" value="Glyco_hydro_2"/>
    <property type="match status" value="1"/>
</dbReference>
<comment type="caution">
    <text evidence="10">The sequence shown here is derived from an EMBL/GenBank/DDBJ whole genome shotgun (WGS) entry which is preliminary data.</text>
</comment>
<dbReference type="InterPro" id="IPR017853">
    <property type="entry name" value="GH"/>
</dbReference>
<dbReference type="Gene3D" id="3.20.20.80">
    <property type="entry name" value="Glycosidases"/>
    <property type="match status" value="1"/>
</dbReference>
<accession>A0A949NGH4</accession>
<gene>
    <name evidence="10" type="ORF">KTH89_24320</name>
</gene>
<dbReference type="SUPFAM" id="SSF49785">
    <property type="entry name" value="Galactose-binding domain-like"/>
    <property type="match status" value="1"/>
</dbReference>
<comment type="similarity">
    <text evidence="2">Belongs to the glycosyl hydrolase 2 family.</text>
</comment>
<dbReference type="Gene3D" id="2.60.40.10">
    <property type="entry name" value="Immunoglobulins"/>
    <property type="match status" value="1"/>
</dbReference>
<dbReference type="PANTHER" id="PTHR43730:SF1">
    <property type="entry name" value="BETA-MANNOSIDASE"/>
    <property type="match status" value="1"/>
</dbReference>
<dbReference type="Gene3D" id="2.60.120.260">
    <property type="entry name" value="Galactose-binding domain-like"/>
    <property type="match status" value="1"/>
</dbReference>
<proteinExistence type="inferred from homology"/>
<comment type="catalytic activity">
    <reaction evidence="1">
        <text>Hydrolysis of terminal, non-reducing beta-D-mannose residues in beta-D-mannosides.</text>
        <dbReference type="EC" id="3.2.1.25"/>
    </reaction>
</comment>
<feature type="domain" description="Glycoside hydrolase family 2 immunoglobulin-like beta-sandwich" evidence="7">
    <location>
        <begin position="191"/>
        <end position="300"/>
    </location>
</feature>
<dbReference type="PANTHER" id="PTHR43730">
    <property type="entry name" value="BETA-MANNOSIDASE"/>
    <property type="match status" value="1"/>
</dbReference>
<dbReference type="InterPro" id="IPR054593">
    <property type="entry name" value="Beta-mannosidase-like_N2"/>
</dbReference>
<dbReference type="EC" id="3.2.1.25" evidence="3"/>
<reference evidence="10" key="1">
    <citation type="submission" date="2021-06" db="EMBL/GenBank/DDBJ databases">
        <title>Description of novel taxa of the family Lachnospiraceae.</title>
        <authorList>
            <person name="Chaplin A.V."/>
            <person name="Sokolova S.R."/>
            <person name="Pikina A.P."/>
            <person name="Korzhanova M."/>
            <person name="Belova V."/>
            <person name="Korostin D."/>
            <person name="Efimov B.A."/>
        </authorList>
    </citation>
    <scope>NUCLEOTIDE SEQUENCE</scope>
    <source>
        <strain evidence="10">ASD5720</strain>
    </source>
</reference>
<evidence type="ECO:0000256" key="1">
    <source>
        <dbReference type="ARBA" id="ARBA00000829"/>
    </source>
</evidence>
<evidence type="ECO:0000259" key="9">
    <source>
        <dbReference type="Pfam" id="PF22666"/>
    </source>
</evidence>
<dbReference type="GO" id="GO:0004567">
    <property type="term" value="F:beta-mannosidase activity"/>
    <property type="evidence" value="ECO:0007669"/>
    <property type="project" value="UniProtKB-EC"/>
</dbReference>
<dbReference type="Pfam" id="PF22666">
    <property type="entry name" value="Glyco_hydro_2_N2"/>
    <property type="match status" value="1"/>
</dbReference>
<evidence type="ECO:0000256" key="6">
    <source>
        <dbReference type="ARBA" id="ARBA00023295"/>
    </source>
</evidence>
<dbReference type="GO" id="GO:0006516">
    <property type="term" value="P:glycoprotein catabolic process"/>
    <property type="evidence" value="ECO:0007669"/>
    <property type="project" value="TreeGrafter"/>
</dbReference>
<dbReference type="GO" id="GO:0005975">
    <property type="term" value="P:carbohydrate metabolic process"/>
    <property type="evidence" value="ECO:0007669"/>
    <property type="project" value="InterPro"/>
</dbReference>
<protein>
    <recommendedName>
        <fullName evidence="3">beta-mannosidase</fullName>
        <ecNumber evidence="3">3.2.1.25</ecNumber>
    </recommendedName>
</protein>
<dbReference type="SUPFAM" id="SSF49303">
    <property type="entry name" value="beta-Galactosidase/glucuronidase domain"/>
    <property type="match status" value="1"/>
</dbReference>
<dbReference type="InterPro" id="IPR008979">
    <property type="entry name" value="Galactose-bd-like_sf"/>
</dbReference>
<dbReference type="EMBL" id="JAHQCW010000073">
    <property type="protein sequence ID" value="MBU9739666.1"/>
    <property type="molecule type" value="Genomic_DNA"/>
</dbReference>
<dbReference type="InterPro" id="IPR050887">
    <property type="entry name" value="Beta-mannosidase_GH2"/>
</dbReference>
<dbReference type="InterPro" id="IPR013783">
    <property type="entry name" value="Ig-like_fold"/>
</dbReference>
<evidence type="ECO:0000259" key="8">
    <source>
        <dbReference type="Pfam" id="PF02836"/>
    </source>
</evidence>
<dbReference type="InterPro" id="IPR006102">
    <property type="entry name" value="Ig-like_GH2"/>
</dbReference>
<dbReference type="RefSeq" id="WP_238723422.1">
    <property type="nucleotide sequence ID" value="NZ_JAHQCW010000073.1"/>
</dbReference>
<evidence type="ECO:0000313" key="11">
    <source>
        <dbReference type="Proteomes" id="UP000712157"/>
    </source>
</evidence>
<dbReference type="Pfam" id="PF02836">
    <property type="entry name" value="Glyco_hydro_2_C"/>
    <property type="match status" value="1"/>
</dbReference>
<evidence type="ECO:0000256" key="3">
    <source>
        <dbReference type="ARBA" id="ARBA00012754"/>
    </source>
</evidence>
<evidence type="ECO:0000259" key="7">
    <source>
        <dbReference type="Pfam" id="PF00703"/>
    </source>
</evidence>
<organism evidence="10 11">
    <name type="scientific">Diplocloster agilis</name>
    <dbReference type="NCBI Taxonomy" id="2850323"/>
    <lineage>
        <taxon>Bacteria</taxon>
        <taxon>Bacillati</taxon>
        <taxon>Bacillota</taxon>
        <taxon>Clostridia</taxon>
        <taxon>Lachnospirales</taxon>
        <taxon>Lachnospiraceae</taxon>
        <taxon>Diplocloster</taxon>
    </lineage>
</organism>
<evidence type="ECO:0000256" key="5">
    <source>
        <dbReference type="ARBA" id="ARBA00022801"/>
    </source>
</evidence>
<keyword evidence="5" id="KW-0378">Hydrolase</keyword>
<keyword evidence="6" id="KW-0326">Glycosidase</keyword>
<name>A0A949NGH4_9FIRM</name>
<feature type="domain" description="Glycoside hydrolase family 2 catalytic" evidence="8">
    <location>
        <begin position="319"/>
        <end position="443"/>
    </location>
</feature>
<dbReference type="SUPFAM" id="SSF51445">
    <property type="entry name" value="(Trans)glycosidases"/>
    <property type="match status" value="1"/>
</dbReference>
<dbReference type="InterPro" id="IPR036156">
    <property type="entry name" value="Beta-gal/glucu_dom_sf"/>
</dbReference>
<keyword evidence="4" id="KW-0732">Signal</keyword>
<dbReference type="AlphaFoldDB" id="A0A949NGH4"/>
<dbReference type="InterPro" id="IPR006103">
    <property type="entry name" value="Glyco_hydro_2_cat"/>
</dbReference>
<evidence type="ECO:0000256" key="4">
    <source>
        <dbReference type="ARBA" id="ARBA00022729"/>
    </source>
</evidence>
<dbReference type="Proteomes" id="UP000712157">
    <property type="component" value="Unassembled WGS sequence"/>
</dbReference>